<feature type="compositionally biased region" description="Polar residues" evidence="2">
    <location>
        <begin position="703"/>
        <end position="713"/>
    </location>
</feature>
<keyword evidence="1" id="KW-0175">Coiled coil</keyword>
<dbReference type="PANTHER" id="PTHR46944:SF1">
    <property type="entry name" value="RHO GUANINE NUCLEOTIDE EXCHANGE FACTOR 33"/>
    <property type="match status" value="1"/>
</dbReference>
<dbReference type="Gene3D" id="1.20.900.10">
    <property type="entry name" value="Dbl homology (DH) domain"/>
    <property type="match status" value="1"/>
</dbReference>
<dbReference type="CDD" id="cd00160">
    <property type="entry name" value="RhoGEF"/>
    <property type="match status" value="1"/>
</dbReference>
<dbReference type="SUPFAM" id="SSF48065">
    <property type="entry name" value="DBL homology domain (DH-domain)"/>
    <property type="match status" value="1"/>
</dbReference>
<organism evidence="4 5">
    <name type="scientific">Patella caerulea</name>
    <name type="common">Rayed Mediterranean limpet</name>
    <dbReference type="NCBI Taxonomy" id="87958"/>
    <lineage>
        <taxon>Eukaryota</taxon>
        <taxon>Metazoa</taxon>
        <taxon>Spiralia</taxon>
        <taxon>Lophotrochozoa</taxon>
        <taxon>Mollusca</taxon>
        <taxon>Gastropoda</taxon>
        <taxon>Patellogastropoda</taxon>
        <taxon>Patelloidea</taxon>
        <taxon>Patellidae</taxon>
        <taxon>Patella</taxon>
    </lineage>
</organism>
<name>A0AAN8JQK3_PATCE</name>
<evidence type="ECO:0000313" key="5">
    <source>
        <dbReference type="Proteomes" id="UP001347796"/>
    </source>
</evidence>
<feature type="region of interest" description="Disordered" evidence="2">
    <location>
        <begin position="861"/>
        <end position="886"/>
    </location>
</feature>
<accession>A0AAN8JQK3</accession>
<gene>
    <name evidence="4" type="ORF">SNE40_008724</name>
</gene>
<feature type="domain" description="DH" evidence="3">
    <location>
        <begin position="478"/>
        <end position="666"/>
    </location>
</feature>
<dbReference type="InterPro" id="IPR035899">
    <property type="entry name" value="DBL_dom_sf"/>
</dbReference>
<feature type="compositionally biased region" description="Basic and acidic residues" evidence="2">
    <location>
        <begin position="862"/>
        <end position="872"/>
    </location>
</feature>
<dbReference type="SMART" id="SM00325">
    <property type="entry name" value="RhoGEF"/>
    <property type="match status" value="1"/>
</dbReference>
<sequence>MCGLKSFYSRFLTFNILTNILRRINGVLDYMRKIFQQGESRFICHQVLEGVTVESGLIQKQTLESQLICKQTPEGLTNESGLISKQTLEGLTNESGLIQKQTLEGVTIESDLIDKQTQKGLTIESQFIDNQAPDGVAIDHSFLVNDTDCFDTCVDSVNGNTIPVEMGVPKNSEKEKTVEMWYICRFLSPKHEQLKVNEGGMEKEEEAEISLEREIVVEDEEENSEVCEEFKEEHNKNGENDNMEAITENGLAEQLALVQEMVHEIKQGFVEVMTELSHSQTTDKNNWRQVTETQDSQQEEISKLQTTVSSIKTDVVGQIKNLTSRQVDMEEKMKSLETERDGLLDRLDTLQRQYNNLLYELVRCGSLPDTVRNQMLNGNLEMCNPPPWPDKDMNHSSHSKESLMMNGDSDVTSIACKSLNLSQALKEKCMNLNLSESSDEDHPHPWQQQMDMRSNSSKGRGYHSPRKISQVDNPDTGPRLQAIEELIQSEKDYCSQIWAILDNYLAPLQERHYLSAREISVLIPPYVGQIYDHHCQILSTLQERVSYWGWNVSIGDIFSRMTDSEEENIMSIYREYIADIPASVGCLRRHIIQSRNFKAFIKAQKGRSCDNNDILSLMMAPLQRIPRYTLLLQQILKHTSTGHPDHYNLQSSLVKLRTFVDQFNSEMSHTMMALNSDHPRRSGQSFRSSASGSSCEAGHLPSTRDSGIHSNGENNHRSSRLPDNLDRGNFLPDWIEQSTGYLDQDSSRTRDGYRDLHRMKLAARSQPDLSSYNKSYSRHNHLIESSRQRNVDSLSSLHHADNKFKRPRSRKLDSSDGLLISKRPVSVSHTHVNGIRDYNYVNSPRGRPSSAIDFMMPAADTPRQRSNRDHLLNRPHTSLGPLTRNTNFQIQNGRNYQDNYPGEINGEYSEPRNSTNLRMRESSSQAHMMNQVDADRYNNMASTNGDLADGPYYNGNTPRYQEKVDEYPNLHGVSQYHADIEDEDDTAVSPNDNLENNDQINYRQPRPDTVYRQNPEFNLQPHYEQNSYNTSDRAHSDISHEDIDHSVARSLRLDDINGDPVMNSTEHEHEHEIEGEQLPSHNPPPAHHVSHGNISDLENCDIRNEFKMKSDKLPENPRVRDLSIDQKSQSICVTDDFANLQKNLESKKKKKQTKRYTSLEHIPMAADDDSHARRRHTIKSSLKNLFSKKKGCIRIDDLEAEFAKEQRRKQMKVNKLLQNGVRKQSTDNGRLAAIRNIRPQLFTSFFQQREQANGCVNA</sequence>
<feature type="compositionally biased region" description="Basic and acidic residues" evidence="2">
    <location>
        <begin position="1065"/>
        <end position="1074"/>
    </location>
</feature>
<evidence type="ECO:0000256" key="1">
    <source>
        <dbReference type="SAM" id="Coils"/>
    </source>
</evidence>
<feature type="compositionally biased region" description="Polar residues" evidence="2">
    <location>
        <begin position="988"/>
        <end position="1002"/>
    </location>
</feature>
<protein>
    <recommendedName>
        <fullName evidence="3">DH domain-containing protein</fullName>
    </recommendedName>
</protein>
<evidence type="ECO:0000256" key="2">
    <source>
        <dbReference type="SAM" id="MobiDB-lite"/>
    </source>
</evidence>
<evidence type="ECO:0000313" key="4">
    <source>
        <dbReference type="EMBL" id="KAK6180726.1"/>
    </source>
</evidence>
<dbReference type="AlphaFoldDB" id="A0AAN8JQK3"/>
<feature type="compositionally biased region" description="Polar residues" evidence="2">
    <location>
        <begin position="446"/>
        <end position="458"/>
    </location>
</feature>
<feature type="coiled-coil region" evidence="1">
    <location>
        <begin position="319"/>
        <end position="360"/>
    </location>
</feature>
<comment type="caution">
    <text evidence="4">The sequence shown here is derived from an EMBL/GenBank/DDBJ whole genome shotgun (WGS) entry which is preliminary data.</text>
</comment>
<reference evidence="4 5" key="1">
    <citation type="submission" date="2024-01" db="EMBL/GenBank/DDBJ databases">
        <title>The genome of the rayed Mediterranean limpet Patella caerulea (Linnaeus, 1758).</title>
        <authorList>
            <person name="Anh-Thu Weber A."/>
            <person name="Halstead-Nussloch G."/>
        </authorList>
    </citation>
    <scope>NUCLEOTIDE SEQUENCE [LARGE SCALE GENOMIC DNA]</scope>
    <source>
        <strain evidence="4">AATW-2023a</strain>
        <tissue evidence="4">Whole specimen</tissue>
    </source>
</reference>
<dbReference type="PANTHER" id="PTHR46944">
    <property type="entry name" value="RHO GUANINE NUCLEOTIDE EXCHANGE FACTOR 33"/>
    <property type="match status" value="1"/>
</dbReference>
<feature type="region of interest" description="Disordered" evidence="2">
    <location>
        <begin position="984"/>
        <end position="1013"/>
    </location>
</feature>
<feature type="region of interest" description="Disordered" evidence="2">
    <location>
        <begin position="1050"/>
        <end position="1087"/>
    </location>
</feature>
<proteinExistence type="predicted"/>
<feature type="region of interest" description="Disordered" evidence="2">
    <location>
        <begin position="435"/>
        <end position="477"/>
    </location>
</feature>
<dbReference type="Pfam" id="PF00621">
    <property type="entry name" value="RhoGEF"/>
    <property type="match status" value="1"/>
</dbReference>
<feature type="region of interest" description="Disordered" evidence="2">
    <location>
        <begin position="675"/>
        <end position="726"/>
    </location>
</feature>
<feature type="region of interest" description="Disordered" evidence="2">
    <location>
        <begin position="939"/>
        <end position="960"/>
    </location>
</feature>
<dbReference type="GO" id="GO:0005085">
    <property type="term" value="F:guanyl-nucleotide exchange factor activity"/>
    <property type="evidence" value="ECO:0007669"/>
    <property type="project" value="InterPro"/>
</dbReference>
<dbReference type="Proteomes" id="UP001347796">
    <property type="component" value="Unassembled WGS sequence"/>
</dbReference>
<dbReference type="InterPro" id="IPR000219">
    <property type="entry name" value="DH_dom"/>
</dbReference>
<evidence type="ECO:0000259" key="3">
    <source>
        <dbReference type="PROSITE" id="PS50010"/>
    </source>
</evidence>
<dbReference type="InterPro" id="IPR042849">
    <property type="entry name" value="ARHGEF33"/>
</dbReference>
<dbReference type="PROSITE" id="PS50010">
    <property type="entry name" value="DH_2"/>
    <property type="match status" value="1"/>
</dbReference>
<feature type="compositionally biased region" description="Low complexity" evidence="2">
    <location>
        <begin position="682"/>
        <end position="694"/>
    </location>
</feature>
<dbReference type="EMBL" id="JAZGQO010000007">
    <property type="protein sequence ID" value="KAK6180726.1"/>
    <property type="molecule type" value="Genomic_DNA"/>
</dbReference>
<keyword evidence="5" id="KW-1185">Reference proteome</keyword>